<name>A0A9D2D3E8_9FIRM</name>
<evidence type="ECO:0000313" key="2">
    <source>
        <dbReference type="Proteomes" id="UP000824024"/>
    </source>
</evidence>
<dbReference type="AlphaFoldDB" id="A0A9D2D3E8"/>
<reference evidence="1" key="2">
    <citation type="submission" date="2021-04" db="EMBL/GenBank/DDBJ databases">
        <authorList>
            <person name="Gilroy R."/>
        </authorList>
    </citation>
    <scope>NUCLEOTIDE SEQUENCE</scope>
    <source>
        <strain evidence="1">CHK192-9172</strain>
    </source>
</reference>
<evidence type="ECO:0000313" key="1">
    <source>
        <dbReference type="EMBL" id="HIZ07799.1"/>
    </source>
</evidence>
<dbReference type="Proteomes" id="UP000824024">
    <property type="component" value="Unassembled WGS sequence"/>
</dbReference>
<comment type="caution">
    <text evidence="1">The sequence shown here is derived from an EMBL/GenBank/DDBJ whole genome shotgun (WGS) entry which is preliminary data.</text>
</comment>
<accession>A0A9D2D3E8</accession>
<dbReference type="EMBL" id="DXCH01000211">
    <property type="protein sequence ID" value="HIZ07799.1"/>
    <property type="molecule type" value="Genomic_DNA"/>
</dbReference>
<reference evidence="1" key="1">
    <citation type="journal article" date="2021" name="PeerJ">
        <title>Extensive microbial diversity within the chicken gut microbiome revealed by metagenomics and culture.</title>
        <authorList>
            <person name="Gilroy R."/>
            <person name="Ravi A."/>
            <person name="Getino M."/>
            <person name="Pursley I."/>
            <person name="Horton D.L."/>
            <person name="Alikhan N.F."/>
            <person name="Baker D."/>
            <person name="Gharbi K."/>
            <person name="Hall N."/>
            <person name="Watson M."/>
            <person name="Adriaenssens E.M."/>
            <person name="Foster-Nyarko E."/>
            <person name="Jarju S."/>
            <person name="Secka A."/>
            <person name="Antonio M."/>
            <person name="Oren A."/>
            <person name="Chaudhuri R.R."/>
            <person name="La Ragione R."/>
            <person name="Hildebrand F."/>
            <person name="Pallen M.J."/>
        </authorList>
    </citation>
    <scope>NUCLEOTIDE SEQUENCE</scope>
    <source>
        <strain evidence="1">CHK192-9172</strain>
    </source>
</reference>
<gene>
    <name evidence="1" type="ORF">IAA08_07690</name>
</gene>
<protein>
    <submittedName>
        <fullName evidence="1">Uncharacterized protein</fullName>
    </submittedName>
</protein>
<organism evidence="1 2">
    <name type="scientific">Candidatus Eubacterium avistercoris</name>
    <dbReference type="NCBI Taxonomy" id="2838567"/>
    <lineage>
        <taxon>Bacteria</taxon>
        <taxon>Bacillati</taxon>
        <taxon>Bacillota</taxon>
        <taxon>Clostridia</taxon>
        <taxon>Eubacteriales</taxon>
        <taxon>Eubacteriaceae</taxon>
        <taxon>Eubacterium</taxon>
    </lineage>
</organism>
<sequence length="72" mass="8494">MGNHNQEKDKILLVELQSYENQGISIWLEGERSNSQEVSETLAVREENCYMRDYIFSEGKVSEIHFDRITKK</sequence>
<proteinExistence type="predicted"/>